<accession>R7VJT5</accession>
<feature type="region of interest" description="Disordered" evidence="1">
    <location>
        <begin position="56"/>
        <end position="112"/>
    </location>
</feature>
<evidence type="ECO:0000256" key="1">
    <source>
        <dbReference type="SAM" id="MobiDB-lite"/>
    </source>
</evidence>
<protein>
    <submittedName>
        <fullName evidence="2 3">Uncharacterized protein</fullName>
    </submittedName>
</protein>
<sequence length="163" mass="19243">MALRFSSVTKQVSRITMATVRDQSLERQKNYNFFAWIYDSTHFDYWERKAAAEEGEIVENLEEGEVHDGEGQEEKEPEDTEVQDEKGGEGQEEEGDEEFEEGDDDEGPGIEEIVRTVYLHEKRKREDADEEEYEECGKQHFHPPLKMWTTLHLVKKLKTDYYE</sequence>
<dbReference type="AlphaFoldDB" id="R7VJT5"/>
<feature type="compositionally biased region" description="Basic and acidic residues" evidence="1">
    <location>
        <begin position="64"/>
        <end position="74"/>
    </location>
</feature>
<reference evidence="4" key="1">
    <citation type="submission" date="2012-12" db="EMBL/GenBank/DDBJ databases">
        <authorList>
            <person name="Hellsten U."/>
            <person name="Grimwood J."/>
            <person name="Chapman J.A."/>
            <person name="Shapiro H."/>
            <person name="Aerts A."/>
            <person name="Otillar R.P."/>
            <person name="Terry A.Y."/>
            <person name="Boore J.L."/>
            <person name="Simakov O."/>
            <person name="Marletaz F."/>
            <person name="Cho S.-J."/>
            <person name="Edsinger-Gonzales E."/>
            <person name="Havlak P."/>
            <person name="Kuo D.-H."/>
            <person name="Larsson T."/>
            <person name="Lv J."/>
            <person name="Arendt D."/>
            <person name="Savage R."/>
            <person name="Osoegawa K."/>
            <person name="de Jong P."/>
            <person name="Lindberg D.R."/>
            <person name="Seaver E.C."/>
            <person name="Weisblat D.A."/>
            <person name="Putnam N.H."/>
            <person name="Grigoriev I.V."/>
            <person name="Rokhsar D.S."/>
        </authorList>
    </citation>
    <scope>NUCLEOTIDE SEQUENCE</scope>
    <source>
        <strain evidence="4">I ESC-2004</strain>
    </source>
</reference>
<name>R7VJT5_CAPTE</name>
<dbReference type="EnsemblMetazoa" id="CapteT189855">
    <property type="protein sequence ID" value="CapteP189855"/>
    <property type="gene ID" value="CapteG189855"/>
</dbReference>
<proteinExistence type="predicted"/>
<organism evidence="2">
    <name type="scientific">Capitella teleta</name>
    <name type="common">Polychaete worm</name>
    <dbReference type="NCBI Taxonomy" id="283909"/>
    <lineage>
        <taxon>Eukaryota</taxon>
        <taxon>Metazoa</taxon>
        <taxon>Spiralia</taxon>
        <taxon>Lophotrochozoa</taxon>
        <taxon>Annelida</taxon>
        <taxon>Polychaeta</taxon>
        <taxon>Sedentaria</taxon>
        <taxon>Scolecida</taxon>
        <taxon>Capitellidae</taxon>
        <taxon>Capitella</taxon>
    </lineage>
</organism>
<evidence type="ECO:0000313" key="2">
    <source>
        <dbReference type="EMBL" id="ELU16170.1"/>
    </source>
</evidence>
<keyword evidence="4" id="KW-1185">Reference proteome</keyword>
<reference evidence="2 4" key="2">
    <citation type="journal article" date="2013" name="Nature">
        <title>Insights into bilaterian evolution from three spiralian genomes.</title>
        <authorList>
            <person name="Simakov O."/>
            <person name="Marletaz F."/>
            <person name="Cho S.J."/>
            <person name="Edsinger-Gonzales E."/>
            <person name="Havlak P."/>
            <person name="Hellsten U."/>
            <person name="Kuo D.H."/>
            <person name="Larsson T."/>
            <person name="Lv J."/>
            <person name="Arendt D."/>
            <person name="Savage R."/>
            <person name="Osoegawa K."/>
            <person name="de Jong P."/>
            <person name="Grimwood J."/>
            <person name="Chapman J.A."/>
            <person name="Shapiro H."/>
            <person name="Aerts A."/>
            <person name="Otillar R.P."/>
            <person name="Terry A.Y."/>
            <person name="Boore J.L."/>
            <person name="Grigoriev I.V."/>
            <person name="Lindberg D.R."/>
            <person name="Seaver E.C."/>
            <person name="Weisblat D.A."/>
            <person name="Putnam N.H."/>
            <person name="Rokhsar D.S."/>
        </authorList>
    </citation>
    <scope>NUCLEOTIDE SEQUENCE</scope>
    <source>
        <strain evidence="2 4">I ESC-2004</strain>
    </source>
</reference>
<evidence type="ECO:0000313" key="4">
    <source>
        <dbReference type="Proteomes" id="UP000014760"/>
    </source>
</evidence>
<evidence type="ECO:0000313" key="3">
    <source>
        <dbReference type="EnsemblMetazoa" id="CapteP189855"/>
    </source>
</evidence>
<dbReference type="EMBL" id="KB293295">
    <property type="protein sequence ID" value="ELU16170.1"/>
    <property type="molecule type" value="Genomic_DNA"/>
</dbReference>
<dbReference type="HOGENOM" id="CLU_1769823_0_0_1"/>
<gene>
    <name evidence="2" type="ORF">CAPTEDRAFT_189855</name>
</gene>
<dbReference type="EMBL" id="AMQN01017599">
    <property type="status" value="NOT_ANNOTATED_CDS"/>
    <property type="molecule type" value="Genomic_DNA"/>
</dbReference>
<reference evidence="3" key="3">
    <citation type="submission" date="2015-06" db="UniProtKB">
        <authorList>
            <consortium name="EnsemblMetazoa"/>
        </authorList>
    </citation>
    <scope>IDENTIFICATION</scope>
</reference>
<feature type="compositionally biased region" description="Acidic residues" evidence="1">
    <location>
        <begin position="90"/>
        <end position="109"/>
    </location>
</feature>
<dbReference type="Proteomes" id="UP000014760">
    <property type="component" value="Unassembled WGS sequence"/>
</dbReference>